<accession>A0ABT3LZI2</accession>
<protein>
    <submittedName>
        <fullName evidence="1">Uncharacterized protein</fullName>
    </submittedName>
</protein>
<dbReference type="EMBL" id="JAMQPV010000002">
    <property type="protein sequence ID" value="MCW7463129.1"/>
    <property type="molecule type" value="Genomic_DNA"/>
</dbReference>
<keyword evidence="2" id="KW-1185">Reference proteome</keyword>
<evidence type="ECO:0000313" key="2">
    <source>
        <dbReference type="Proteomes" id="UP001209737"/>
    </source>
</evidence>
<dbReference type="Proteomes" id="UP001209737">
    <property type="component" value="Unassembled WGS sequence"/>
</dbReference>
<dbReference type="RefSeq" id="WP_265375970.1">
    <property type="nucleotide sequence ID" value="NZ_JAMQPV010000002.1"/>
</dbReference>
<reference evidence="1 2" key="1">
    <citation type="submission" date="2022-06" db="EMBL/GenBank/DDBJ databases">
        <title>Leptospira isolates from biofilms formed at urban environments.</title>
        <authorList>
            <person name="Ribeiro P.S."/>
            <person name="Sousa T."/>
            <person name="Carvalho N."/>
            <person name="Aburjaile F."/>
            <person name="Neves F."/>
            <person name="Oliveira D."/>
            <person name="Blanco L."/>
            <person name="Lima J."/>
            <person name="Costa F."/>
            <person name="Brenig B."/>
            <person name="Soares S."/>
            <person name="Ramos R."/>
            <person name="Goes-Neto A."/>
            <person name="Matiuzzi M."/>
            <person name="Azevedo V."/>
            <person name="Ristow P."/>
        </authorList>
    </citation>
    <scope>NUCLEOTIDE SEQUENCE [LARGE SCALE GENOMIC DNA]</scope>
    <source>
        <strain evidence="1 2">VSF25</strain>
    </source>
</reference>
<organism evidence="1 2">
    <name type="scientific">Leptospira limi</name>
    <dbReference type="NCBI Taxonomy" id="2950023"/>
    <lineage>
        <taxon>Bacteria</taxon>
        <taxon>Pseudomonadati</taxon>
        <taxon>Spirochaetota</taxon>
        <taxon>Spirochaetia</taxon>
        <taxon>Leptospirales</taxon>
        <taxon>Leptospiraceae</taxon>
        <taxon>Leptospira</taxon>
    </lineage>
</organism>
<gene>
    <name evidence="1" type="ORF">ND812_13595</name>
</gene>
<proteinExistence type="predicted"/>
<name>A0ABT3LZI2_9LEPT</name>
<evidence type="ECO:0000313" key="1">
    <source>
        <dbReference type="EMBL" id="MCW7463129.1"/>
    </source>
</evidence>
<sequence length="121" mass="14164">MNKDRKPTRILITTKDKIIRSAEVTNYLSRLASYHYKSEVLNEINKLVAKGIELENIFILSESFKYDFAYSFLKDIQIKDKSIYSLLNIGLPITLQPNEKILKLKYGYQILNYLYDNSTMA</sequence>
<comment type="caution">
    <text evidence="1">The sequence shown here is derived from an EMBL/GenBank/DDBJ whole genome shotgun (WGS) entry which is preliminary data.</text>
</comment>